<dbReference type="Gene3D" id="1.25.40.390">
    <property type="match status" value="1"/>
</dbReference>
<evidence type="ECO:0000256" key="2">
    <source>
        <dbReference type="ARBA" id="ARBA00006275"/>
    </source>
</evidence>
<comment type="caution">
    <text evidence="9">The sequence shown here is derived from an EMBL/GenBank/DDBJ whole genome shotgun (WGS) entry which is preliminary data.</text>
</comment>
<evidence type="ECO:0000313" key="10">
    <source>
        <dbReference type="Proteomes" id="UP000646484"/>
    </source>
</evidence>
<evidence type="ECO:0000256" key="5">
    <source>
        <dbReference type="ARBA" id="ARBA00023237"/>
    </source>
</evidence>
<evidence type="ECO:0000259" key="7">
    <source>
        <dbReference type="Pfam" id="PF07980"/>
    </source>
</evidence>
<name>A0ABR7D220_9BACT</name>
<dbReference type="Proteomes" id="UP000646484">
    <property type="component" value="Unassembled WGS sequence"/>
</dbReference>
<dbReference type="Pfam" id="PF14322">
    <property type="entry name" value="SusD-like_3"/>
    <property type="match status" value="1"/>
</dbReference>
<reference evidence="9 10" key="1">
    <citation type="submission" date="2020-08" db="EMBL/GenBank/DDBJ databases">
        <title>Genome public.</title>
        <authorList>
            <person name="Liu C."/>
            <person name="Sun Q."/>
        </authorList>
    </citation>
    <scope>NUCLEOTIDE SEQUENCE [LARGE SCALE GENOMIC DNA]</scope>
    <source>
        <strain evidence="9 10">NSJ-56</strain>
    </source>
</reference>
<feature type="chain" id="PRO_5046074438" evidence="6">
    <location>
        <begin position="21"/>
        <end position="532"/>
    </location>
</feature>
<organism evidence="9 10">
    <name type="scientific">Butyricimonas hominis</name>
    <dbReference type="NCBI Taxonomy" id="2763032"/>
    <lineage>
        <taxon>Bacteria</taxon>
        <taxon>Pseudomonadati</taxon>
        <taxon>Bacteroidota</taxon>
        <taxon>Bacteroidia</taxon>
        <taxon>Bacteroidales</taxon>
        <taxon>Odoribacteraceae</taxon>
        <taxon>Butyricimonas</taxon>
    </lineage>
</organism>
<gene>
    <name evidence="9" type="ORF">H8S64_12740</name>
</gene>
<protein>
    <submittedName>
        <fullName evidence="9">RagB/SusD family nutrient uptake outer membrane protein</fullName>
    </submittedName>
</protein>
<dbReference type="Pfam" id="PF07980">
    <property type="entry name" value="SusD_RagB"/>
    <property type="match status" value="1"/>
</dbReference>
<keyword evidence="4" id="KW-0472">Membrane</keyword>
<dbReference type="InterPro" id="IPR011990">
    <property type="entry name" value="TPR-like_helical_dom_sf"/>
</dbReference>
<comment type="subcellular location">
    <subcellularLocation>
        <location evidence="1">Cell outer membrane</location>
    </subcellularLocation>
</comment>
<dbReference type="SUPFAM" id="SSF48452">
    <property type="entry name" value="TPR-like"/>
    <property type="match status" value="1"/>
</dbReference>
<sequence>MKKLLILLLFIPLLSCNDWLTVEPEDSVTFVNYFKNESEVEAMYNGILASMKSVCMGTQPYFYISIDADNVGMYYEGFRTLDPFTYLADESMVLDIEWGEFYNVIYLANVMLENEYRFENISKERTEFWLGQAHFAKALAYFRLAQIWGDAPIAKSSESIEPEGKKTALEVLNEALREAKLALTLPTHDKLINANGSKITSKQYASLGTVNTLLANIYAWLGGLTHEREYWEEAERYASEVIDGKCGVYELESMDGLVSNVFGANRNSRETIFCIDNDPLDVDRKWWSELKTELPGQMLMSYPYTTTDEAAIANIVNDSWDEYVKITVETVKNIYPEESDARRREFWFELGELTYPVYEYDEETEEEIEVGREVTPYAHIAKWRDVIKQTSEEVTSWAGEVVIATDGDWVIWRLADLILLRAECRVNLEMATAVNDLNTVRYRAELGDYTGSKDKESLRREIFDERRRELFGEGQYYFDIVRNGYWKEVLYGNFTTLTDQDVKNGALYAPVGVGAFTKNTLMTQNTYWQWQN</sequence>
<feature type="signal peptide" evidence="6">
    <location>
        <begin position="1"/>
        <end position="20"/>
    </location>
</feature>
<evidence type="ECO:0000259" key="8">
    <source>
        <dbReference type="Pfam" id="PF14322"/>
    </source>
</evidence>
<keyword evidence="3 6" id="KW-0732">Signal</keyword>
<evidence type="ECO:0000256" key="4">
    <source>
        <dbReference type="ARBA" id="ARBA00023136"/>
    </source>
</evidence>
<dbReference type="InterPro" id="IPR012944">
    <property type="entry name" value="SusD_RagB_dom"/>
</dbReference>
<comment type="similarity">
    <text evidence="2">Belongs to the SusD family.</text>
</comment>
<feature type="domain" description="RagB/SusD" evidence="7">
    <location>
        <begin position="377"/>
        <end position="528"/>
    </location>
</feature>
<evidence type="ECO:0000256" key="3">
    <source>
        <dbReference type="ARBA" id="ARBA00022729"/>
    </source>
</evidence>
<evidence type="ECO:0000256" key="6">
    <source>
        <dbReference type="SAM" id="SignalP"/>
    </source>
</evidence>
<dbReference type="EMBL" id="JACOOH010000005">
    <property type="protein sequence ID" value="MBC5621967.1"/>
    <property type="molecule type" value="Genomic_DNA"/>
</dbReference>
<feature type="domain" description="SusD-like N-terminal" evidence="8">
    <location>
        <begin position="19"/>
        <end position="185"/>
    </location>
</feature>
<keyword evidence="5" id="KW-0998">Cell outer membrane</keyword>
<evidence type="ECO:0000313" key="9">
    <source>
        <dbReference type="EMBL" id="MBC5621967.1"/>
    </source>
</evidence>
<keyword evidence="10" id="KW-1185">Reference proteome</keyword>
<accession>A0ABR7D220</accession>
<evidence type="ECO:0000256" key="1">
    <source>
        <dbReference type="ARBA" id="ARBA00004442"/>
    </source>
</evidence>
<proteinExistence type="inferred from homology"/>
<dbReference type="InterPro" id="IPR033985">
    <property type="entry name" value="SusD-like_N"/>
</dbReference>
<dbReference type="RefSeq" id="WP_186976382.1">
    <property type="nucleotide sequence ID" value="NZ_JACOOH010000005.1"/>
</dbReference>